<gene>
    <name evidence="2" type="ORF">Enr10x_31980</name>
</gene>
<keyword evidence="1" id="KW-0812">Transmembrane</keyword>
<accession>A0A517Q8B1</accession>
<sequence>MKDVSPGSFGMLIAFVLPGFIVLWGVSYFSATVRLWLSGAGTTPTIGGFMFGTLASVAAGVTVSTARWLVIDTIHHHTGIPRPNWDFSRFQDNVGAYNVLNDIHYKFYQFHANGLIALLFVYVARR</sequence>
<keyword evidence="1" id="KW-1133">Transmembrane helix</keyword>
<dbReference type="Proteomes" id="UP000315647">
    <property type="component" value="Chromosome"/>
</dbReference>
<dbReference type="AlphaFoldDB" id="A0A517Q8B1"/>
<feature type="transmembrane region" description="Helical" evidence="1">
    <location>
        <begin position="12"/>
        <end position="37"/>
    </location>
</feature>
<evidence type="ECO:0000313" key="3">
    <source>
        <dbReference type="Proteomes" id="UP000315647"/>
    </source>
</evidence>
<organism evidence="2 3">
    <name type="scientific">Gimesia panareensis</name>
    <dbReference type="NCBI Taxonomy" id="2527978"/>
    <lineage>
        <taxon>Bacteria</taxon>
        <taxon>Pseudomonadati</taxon>
        <taxon>Planctomycetota</taxon>
        <taxon>Planctomycetia</taxon>
        <taxon>Planctomycetales</taxon>
        <taxon>Planctomycetaceae</taxon>
        <taxon>Gimesia</taxon>
    </lineage>
</organism>
<name>A0A517Q8B1_9PLAN</name>
<evidence type="ECO:0000256" key="1">
    <source>
        <dbReference type="SAM" id="Phobius"/>
    </source>
</evidence>
<dbReference type="EMBL" id="CP037421">
    <property type="protein sequence ID" value="QDT27863.1"/>
    <property type="molecule type" value="Genomic_DNA"/>
</dbReference>
<reference evidence="2 3" key="1">
    <citation type="submission" date="2019-03" db="EMBL/GenBank/DDBJ databases">
        <title>Deep-cultivation of Planctomycetes and their phenomic and genomic characterization uncovers novel biology.</title>
        <authorList>
            <person name="Wiegand S."/>
            <person name="Jogler M."/>
            <person name="Boedeker C."/>
            <person name="Pinto D."/>
            <person name="Vollmers J."/>
            <person name="Rivas-Marin E."/>
            <person name="Kohn T."/>
            <person name="Peeters S.H."/>
            <person name="Heuer A."/>
            <person name="Rast P."/>
            <person name="Oberbeckmann S."/>
            <person name="Bunk B."/>
            <person name="Jeske O."/>
            <person name="Meyerdierks A."/>
            <person name="Storesund J.E."/>
            <person name="Kallscheuer N."/>
            <person name="Luecker S."/>
            <person name="Lage O.M."/>
            <person name="Pohl T."/>
            <person name="Merkel B.J."/>
            <person name="Hornburger P."/>
            <person name="Mueller R.-W."/>
            <person name="Bruemmer F."/>
            <person name="Labrenz M."/>
            <person name="Spormann A.M."/>
            <person name="Op den Camp H."/>
            <person name="Overmann J."/>
            <person name="Amann R."/>
            <person name="Jetten M.S.M."/>
            <person name="Mascher T."/>
            <person name="Medema M.H."/>
            <person name="Devos D.P."/>
            <person name="Kaster A.-K."/>
            <person name="Ovreas L."/>
            <person name="Rohde M."/>
            <person name="Galperin M.Y."/>
            <person name="Jogler C."/>
        </authorList>
    </citation>
    <scope>NUCLEOTIDE SEQUENCE [LARGE SCALE GENOMIC DNA]</scope>
    <source>
        <strain evidence="2 3">Enr10</strain>
    </source>
</reference>
<proteinExistence type="predicted"/>
<feature type="transmembrane region" description="Helical" evidence="1">
    <location>
        <begin position="49"/>
        <end position="70"/>
    </location>
</feature>
<keyword evidence="1" id="KW-0472">Membrane</keyword>
<evidence type="ECO:0000313" key="2">
    <source>
        <dbReference type="EMBL" id="QDT27863.1"/>
    </source>
</evidence>
<keyword evidence="3" id="KW-1185">Reference proteome</keyword>
<protein>
    <submittedName>
        <fullName evidence="2">Uncharacterized protein</fullName>
    </submittedName>
</protein>
<feature type="transmembrane region" description="Helical" evidence="1">
    <location>
        <begin position="107"/>
        <end position="124"/>
    </location>
</feature>